<dbReference type="PATRIC" id="fig|1127699.3.peg.1709"/>
<dbReference type="STRING" id="1127699.HMPREF9151_01859"/>
<proteinExistence type="predicted"/>
<sequence length="186" mass="21638">MKTFKLFHWVSGMLLLSTLLMSNRCHDPLWDNDSSYKSNREGIPESQYLTTLPEKAFQSKVVGTGWRLQNIRVIKPGTYELEDVSAIISSKITPHSLYFSNDSVTVFSYLPTKNLRWGKPYTYFPQKNTVKTDALPYLQIEQVSSYLTTVEYLYTDNKGQKVYGQLNYEPMNDYELAALWRGFKEE</sequence>
<accession>L1N6M2</accession>
<organism evidence="1 2">
    <name type="scientific">Hoylesella saccharolytica F0055</name>
    <dbReference type="NCBI Taxonomy" id="1127699"/>
    <lineage>
        <taxon>Bacteria</taxon>
        <taxon>Pseudomonadati</taxon>
        <taxon>Bacteroidota</taxon>
        <taxon>Bacteroidia</taxon>
        <taxon>Bacteroidales</taxon>
        <taxon>Prevotellaceae</taxon>
        <taxon>Hoylesella</taxon>
    </lineage>
</organism>
<dbReference type="Proteomes" id="UP000010433">
    <property type="component" value="Unassembled WGS sequence"/>
</dbReference>
<evidence type="ECO:0000313" key="2">
    <source>
        <dbReference type="Proteomes" id="UP000010433"/>
    </source>
</evidence>
<comment type="caution">
    <text evidence="1">The sequence shown here is derived from an EMBL/GenBank/DDBJ whole genome shotgun (WGS) entry which is preliminary data.</text>
</comment>
<reference evidence="1 2" key="1">
    <citation type="submission" date="2012-05" db="EMBL/GenBank/DDBJ databases">
        <authorList>
            <person name="Weinstock G."/>
            <person name="Sodergren E."/>
            <person name="Lobos E.A."/>
            <person name="Fulton L."/>
            <person name="Fulton R."/>
            <person name="Courtney L."/>
            <person name="Fronick C."/>
            <person name="O'Laughlin M."/>
            <person name="Godfrey J."/>
            <person name="Wilson R.M."/>
            <person name="Miner T."/>
            <person name="Farmer C."/>
            <person name="Delehaunty K."/>
            <person name="Cordes M."/>
            <person name="Minx P."/>
            <person name="Tomlinson C."/>
            <person name="Chen J."/>
            <person name="Wollam A."/>
            <person name="Pepin K.H."/>
            <person name="Bhonagiri V."/>
            <person name="Zhang X."/>
            <person name="Suruliraj S."/>
            <person name="Warren W."/>
            <person name="Mitreva M."/>
            <person name="Mardis E.R."/>
            <person name="Wilson R.K."/>
        </authorList>
    </citation>
    <scope>NUCLEOTIDE SEQUENCE [LARGE SCALE GENOMIC DNA]</scope>
    <source>
        <strain evidence="1 2">F0055</strain>
    </source>
</reference>
<dbReference type="RefSeq" id="WP_009163166.1">
    <property type="nucleotide sequence ID" value="NZ_KB291007.1"/>
</dbReference>
<gene>
    <name evidence="1" type="ORF">HMPREF9151_01859</name>
</gene>
<dbReference type="HOGENOM" id="CLU_1453216_0_0_10"/>
<name>L1N6M2_9BACT</name>
<protein>
    <submittedName>
        <fullName evidence="1">Uncharacterized protein</fullName>
    </submittedName>
</protein>
<dbReference type="AlphaFoldDB" id="L1N6M2"/>
<evidence type="ECO:0000313" key="1">
    <source>
        <dbReference type="EMBL" id="EKX98904.1"/>
    </source>
</evidence>
<keyword evidence="2" id="KW-1185">Reference proteome</keyword>
<dbReference type="EMBL" id="AMEP01000107">
    <property type="protein sequence ID" value="EKX98904.1"/>
    <property type="molecule type" value="Genomic_DNA"/>
</dbReference>